<evidence type="ECO:0000313" key="15">
    <source>
        <dbReference type="Proteomes" id="UP001149074"/>
    </source>
</evidence>
<keyword evidence="8" id="KW-0496">Mitochondrion</keyword>
<evidence type="ECO:0000256" key="13">
    <source>
        <dbReference type="SAM" id="MobiDB-lite"/>
    </source>
</evidence>
<comment type="function">
    <text evidence="10">Transport of phosphate groups from the cytosol to the mitochondrial matrix.</text>
</comment>
<feature type="region of interest" description="Disordered" evidence="13">
    <location>
        <begin position="26"/>
        <end position="52"/>
    </location>
</feature>
<dbReference type="GeneID" id="81353355"/>
<comment type="subcellular location">
    <subcellularLocation>
        <location evidence="1">Mitochondrion inner membrane</location>
        <topology evidence="1">Multi-pass membrane protein</topology>
    </subcellularLocation>
</comment>
<accession>A0A9W9KMX2</accession>
<evidence type="ECO:0000256" key="10">
    <source>
        <dbReference type="ARBA" id="ARBA00054508"/>
    </source>
</evidence>
<feature type="repeat" description="Solcar" evidence="11">
    <location>
        <begin position="297"/>
        <end position="381"/>
    </location>
</feature>
<dbReference type="GO" id="GO:0005743">
    <property type="term" value="C:mitochondrial inner membrane"/>
    <property type="evidence" value="ECO:0007669"/>
    <property type="project" value="UniProtKB-SubCell"/>
</dbReference>
<dbReference type="GO" id="GO:0035434">
    <property type="term" value="P:copper ion transmembrane transport"/>
    <property type="evidence" value="ECO:0007669"/>
    <property type="project" value="UniProtKB-ARBA"/>
</dbReference>
<dbReference type="InterPro" id="IPR018108">
    <property type="entry name" value="MCP_transmembrane"/>
</dbReference>
<evidence type="ECO:0000256" key="7">
    <source>
        <dbReference type="ARBA" id="ARBA00022989"/>
    </source>
</evidence>
<dbReference type="OrthoDB" id="427452at2759"/>
<dbReference type="EMBL" id="JAPQKI010000002">
    <property type="protein sequence ID" value="KAJ5111347.1"/>
    <property type="molecule type" value="Genomic_DNA"/>
</dbReference>
<organism evidence="14 15">
    <name type="scientific">Penicillium argentinense</name>
    <dbReference type="NCBI Taxonomy" id="1131581"/>
    <lineage>
        <taxon>Eukaryota</taxon>
        <taxon>Fungi</taxon>
        <taxon>Dikarya</taxon>
        <taxon>Ascomycota</taxon>
        <taxon>Pezizomycotina</taxon>
        <taxon>Eurotiomycetes</taxon>
        <taxon>Eurotiomycetidae</taxon>
        <taxon>Eurotiales</taxon>
        <taxon>Aspergillaceae</taxon>
        <taxon>Penicillium</taxon>
    </lineage>
</organism>
<gene>
    <name evidence="14" type="ORF">N7532_001882</name>
</gene>
<keyword evidence="4 11" id="KW-0812">Transmembrane</keyword>
<dbReference type="PROSITE" id="PS50920">
    <property type="entry name" value="SOLCAR"/>
    <property type="match status" value="3"/>
</dbReference>
<evidence type="ECO:0000256" key="3">
    <source>
        <dbReference type="ARBA" id="ARBA00022448"/>
    </source>
</evidence>
<comment type="similarity">
    <text evidence="2 12">Belongs to the mitochondrial carrier (TC 2.A.29) family.</text>
</comment>
<feature type="repeat" description="Solcar" evidence="11">
    <location>
        <begin position="196"/>
        <end position="281"/>
    </location>
</feature>
<evidence type="ECO:0000256" key="8">
    <source>
        <dbReference type="ARBA" id="ARBA00023128"/>
    </source>
</evidence>
<dbReference type="Proteomes" id="UP001149074">
    <property type="component" value="Unassembled WGS sequence"/>
</dbReference>
<evidence type="ECO:0000256" key="4">
    <source>
        <dbReference type="ARBA" id="ARBA00022692"/>
    </source>
</evidence>
<keyword evidence="9 11" id="KW-0472">Membrane</keyword>
<dbReference type="FunFam" id="1.50.40.10:FF:000076">
    <property type="entry name" value="Mitochondrial phosphate carrier protein 2"/>
    <property type="match status" value="1"/>
</dbReference>
<dbReference type="FunFam" id="1.50.40.10:FF:000131">
    <property type="entry name" value="Mitochondrial phosphate carrier protein 2"/>
    <property type="match status" value="1"/>
</dbReference>
<dbReference type="RefSeq" id="XP_056479417.1">
    <property type="nucleotide sequence ID" value="XM_056614376.1"/>
</dbReference>
<comment type="caution">
    <text evidence="14">The sequence shown here is derived from an EMBL/GenBank/DDBJ whole genome shotgun (WGS) entry which is preliminary data.</text>
</comment>
<dbReference type="PANTHER" id="PTHR45671:SF10">
    <property type="entry name" value="SOLUTE CARRIER FAMILY 25 MEMBER 3"/>
    <property type="match status" value="1"/>
</dbReference>
<reference evidence="14" key="2">
    <citation type="journal article" date="2023" name="IMA Fungus">
        <title>Comparative genomic study of the Penicillium genus elucidates a diverse pangenome and 15 lateral gene transfer events.</title>
        <authorList>
            <person name="Petersen C."/>
            <person name="Sorensen T."/>
            <person name="Nielsen M.R."/>
            <person name="Sondergaard T.E."/>
            <person name="Sorensen J.L."/>
            <person name="Fitzpatrick D.A."/>
            <person name="Frisvad J.C."/>
            <person name="Nielsen K.L."/>
        </authorList>
    </citation>
    <scope>NUCLEOTIDE SEQUENCE</scope>
    <source>
        <strain evidence="14">IBT 30761</strain>
    </source>
</reference>
<dbReference type="GO" id="GO:1990547">
    <property type="term" value="P:mitochondrial phosphate ion transmembrane transport"/>
    <property type="evidence" value="ECO:0007669"/>
    <property type="project" value="InterPro"/>
</dbReference>
<proteinExistence type="inferred from homology"/>
<evidence type="ECO:0000256" key="12">
    <source>
        <dbReference type="RuleBase" id="RU000488"/>
    </source>
</evidence>
<evidence type="ECO:0000313" key="14">
    <source>
        <dbReference type="EMBL" id="KAJ5111347.1"/>
    </source>
</evidence>
<dbReference type="GO" id="GO:0005315">
    <property type="term" value="F:phosphate transmembrane transporter activity"/>
    <property type="evidence" value="ECO:0007669"/>
    <property type="project" value="InterPro"/>
</dbReference>
<dbReference type="SUPFAM" id="SSF103506">
    <property type="entry name" value="Mitochondrial carrier"/>
    <property type="match status" value="1"/>
</dbReference>
<evidence type="ECO:0000256" key="11">
    <source>
        <dbReference type="PROSITE-ProRule" id="PRU00282"/>
    </source>
</evidence>
<evidence type="ECO:0000256" key="2">
    <source>
        <dbReference type="ARBA" id="ARBA00006375"/>
    </source>
</evidence>
<evidence type="ECO:0000256" key="6">
    <source>
        <dbReference type="ARBA" id="ARBA00022792"/>
    </source>
</evidence>
<dbReference type="Gene3D" id="1.50.40.10">
    <property type="entry name" value="Mitochondrial carrier domain"/>
    <property type="match status" value="1"/>
</dbReference>
<dbReference type="AlphaFoldDB" id="A0A9W9KMX2"/>
<dbReference type="InterPro" id="IPR044677">
    <property type="entry name" value="SLC25A3/Pic2/Mir1-like"/>
</dbReference>
<feature type="repeat" description="Solcar" evidence="11">
    <location>
        <begin position="99"/>
        <end position="183"/>
    </location>
</feature>
<keyword evidence="3 12" id="KW-0813">Transport</keyword>
<evidence type="ECO:0000256" key="9">
    <source>
        <dbReference type="ARBA" id="ARBA00023136"/>
    </source>
</evidence>
<dbReference type="InterPro" id="IPR023395">
    <property type="entry name" value="MCP_dom_sf"/>
</dbReference>
<keyword evidence="7" id="KW-1133">Transmembrane helix</keyword>
<dbReference type="Pfam" id="PF00153">
    <property type="entry name" value="Mito_carr"/>
    <property type="match status" value="3"/>
</dbReference>
<reference evidence="14" key="1">
    <citation type="submission" date="2022-11" db="EMBL/GenBank/DDBJ databases">
        <authorList>
            <person name="Petersen C."/>
        </authorList>
    </citation>
    <scope>NUCLEOTIDE SEQUENCE</scope>
    <source>
        <strain evidence="14">IBT 30761</strain>
    </source>
</reference>
<keyword evidence="6" id="KW-0999">Mitochondrion inner membrane</keyword>
<evidence type="ECO:0000256" key="5">
    <source>
        <dbReference type="ARBA" id="ARBA00022737"/>
    </source>
</evidence>
<sequence>ATRADHEVVNSDSMLPSGSTIASLVAQHPLGAMSAQQKPHSEHASNPAPKRREPFQAWSALDNAKTRAEAIGKEAAREFEVASAKAQEKTGKIEPWSAKYYAACTVGGMLACGVTHTAVTPLDLIKCRRQVDPKLYSSNMQAFSKIRAIEGIRGVVTGWGPTFFGYSAQGAFKYGGYEYFKKFYSDLVGPENAQKYRTAIYLAGSASAEFIADVALCPFESVKVRMQTTIPPEFRGTFSGISAVVAKEGSSGLYKGLYPLWGRQIPYTMMKFASFETIVEMIYNKLPGQKSDYNKGAQTAVAFTGGYMAGILCAAVSHPADVMVSKLNANRLAGEAFGAAMSRIYGDIGFMGLWNGLPVRIVMIGTLTGLQWMIYDSFKIFMGLPTTGGPSEDKKKK</sequence>
<protein>
    <submittedName>
        <fullName evidence="14">Mitochondrial phosphate carrier protein</fullName>
    </submittedName>
</protein>
<name>A0A9W9KMX2_9EURO</name>
<dbReference type="PANTHER" id="PTHR45671">
    <property type="entry name" value="SOLUTE CARRIER FAMILY 25 (MITOCHONDRIAL CARRIER PHOSPHATE CARRIER), MEMBER 3, LIKE-RELATED-RELATED"/>
    <property type="match status" value="1"/>
</dbReference>
<keyword evidence="5" id="KW-0677">Repeat</keyword>
<evidence type="ECO:0000256" key="1">
    <source>
        <dbReference type="ARBA" id="ARBA00004448"/>
    </source>
</evidence>
<feature type="non-terminal residue" evidence="14">
    <location>
        <position position="397"/>
    </location>
</feature>
<keyword evidence="15" id="KW-1185">Reference proteome</keyword>